<dbReference type="InterPro" id="IPR026333">
    <property type="entry name" value="ATP_dep_DNA_lig_pp_1105_fam"/>
</dbReference>
<dbReference type="GO" id="GO:0046872">
    <property type="term" value="F:metal ion binding"/>
    <property type="evidence" value="ECO:0007669"/>
    <property type="project" value="UniProtKB-KW"/>
</dbReference>
<dbReference type="SUPFAM" id="SSF50249">
    <property type="entry name" value="Nucleic acid-binding proteins"/>
    <property type="match status" value="1"/>
</dbReference>
<dbReference type="NCBIfam" id="TIGR04120">
    <property type="entry name" value="DNA_lig_bact"/>
    <property type="match status" value="1"/>
</dbReference>
<evidence type="ECO:0000256" key="3">
    <source>
        <dbReference type="ARBA" id="ARBA00022618"/>
    </source>
</evidence>
<keyword evidence="6" id="KW-0547">Nucleotide-binding</keyword>
<dbReference type="GO" id="GO:0051301">
    <property type="term" value="P:cell division"/>
    <property type="evidence" value="ECO:0007669"/>
    <property type="project" value="UniProtKB-KW"/>
</dbReference>
<dbReference type="NCBIfam" id="NF006701">
    <property type="entry name" value="PRK09247.1"/>
    <property type="match status" value="1"/>
</dbReference>
<dbReference type="PROSITE" id="PS00697">
    <property type="entry name" value="DNA_LIGASE_A1"/>
    <property type="match status" value="1"/>
</dbReference>
<proteinExistence type="predicted"/>
<dbReference type="GO" id="GO:0003910">
    <property type="term" value="F:DNA ligase (ATP) activity"/>
    <property type="evidence" value="ECO:0007669"/>
    <property type="project" value="UniProtKB-EC"/>
</dbReference>
<dbReference type="PANTHER" id="PTHR45674">
    <property type="entry name" value="DNA LIGASE 1/3 FAMILY MEMBER"/>
    <property type="match status" value="1"/>
</dbReference>
<organism evidence="15 16">
    <name type="scientific">Rhinopithecimicrobium faecis</name>
    <dbReference type="NCBI Taxonomy" id="2820698"/>
    <lineage>
        <taxon>Bacteria</taxon>
        <taxon>Pseudomonadati</taxon>
        <taxon>Bacteroidota</taxon>
        <taxon>Sphingobacteriia</taxon>
        <taxon>Sphingobacteriales</taxon>
        <taxon>Sphingobacteriaceae</taxon>
        <taxon>Rhinopithecimicrobium</taxon>
    </lineage>
</organism>
<dbReference type="Gene3D" id="2.40.50.140">
    <property type="entry name" value="Nucleic acid-binding proteins"/>
    <property type="match status" value="1"/>
</dbReference>
<dbReference type="PROSITE" id="PS50160">
    <property type="entry name" value="DNA_LIGASE_A3"/>
    <property type="match status" value="1"/>
</dbReference>
<evidence type="ECO:0000256" key="2">
    <source>
        <dbReference type="ARBA" id="ARBA00022598"/>
    </source>
</evidence>
<dbReference type="InterPro" id="IPR016059">
    <property type="entry name" value="DNA_ligase_ATP-dep_CS"/>
</dbReference>
<evidence type="ECO:0000256" key="13">
    <source>
        <dbReference type="ARBA" id="ARBA00034003"/>
    </source>
</evidence>
<dbReference type="GO" id="GO:0005524">
    <property type="term" value="F:ATP binding"/>
    <property type="evidence" value="ECO:0007669"/>
    <property type="project" value="UniProtKB-KW"/>
</dbReference>
<dbReference type="AlphaFoldDB" id="A0A8T4HHW6"/>
<evidence type="ECO:0000256" key="4">
    <source>
        <dbReference type="ARBA" id="ARBA00022705"/>
    </source>
</evidence>
<keyword evidence="3" id="KW-0132">Cell division</keyword>
<keyword evidence="12" id="KW-0131">Cell cycle</keyword>
<dbReference type="CDD" id="cd07897">
    <property type="entry name" value="Adenylation_DNA_ligase_Bac1"/>
    <property type="match status" value="1"/>
</dbReference>
<keyword evidence="7" id="KW-0227">DNA damage</keyword>
<keyword evidence="16" id="KW-1185">Reference proteome</keyword>
<dbReference type="Pfam" id="PF04679">
    <property type="entry name" value="DNA_ligase_A_C"/>
    <property type="match status" value="1"/>
</dbReference>
<dbReference type="GO" id="GO:0006281">
    <property type="term" value="P:DNA repair"/>
    <property type="evidence" value="ECO:0007669"/>
    <property type="project" value="UniProtKB-KW"/>
</dbReference>
<evidence type="ECO:0000256" key="7">
    <source>
        <dbReference type="ARBA" id="ARBA00022763"/>
    </source>
</evidence>
<keyword evidence="4" id="KW-0235">DNA replication</keyword>
<comment type="catalytic activity">
    <reaction evidence="13">
        <text>ATP + (deoxyribonucleotide)n-3'-hydroxyl + 5'-phospho-(deoxyribonucleotide)m = (deoxyribonucleotide)n+m + AMP + diphosphate.</text>
        <dbReference type="EC" id="6.5.1.1"/>
    </reaction>
</comment>
<evidence type="ECO:0000256" key="1">
    <source>
        <dbReference type="ARBA" id="ARBA00012727"/>
    </source>
</evidence>
<evidence type="ECO:0000313" key="16">
    <source>
        <dbReference type="Proteomes" id="UP000679691"/>
    </source>
</evidence>
<name>A0A8T4HHW6_9SPHI</name>
<dbReference type="EMBL" id="JAGKSB010000015">
    <property type="protein sequence ID" value="MBP3944261.1"/>
    <property type="molecule type" value="Genomic_DNA"/>
</dbReference>
<dbReference type="Gene3D" id="3.30.470.30">
    <property type="entry name" value="DNA ligase/mRNA capping enzyme"/>
    <property type="match status" value="1"/>
</dbReference>
<evidence type="ECO:0000256" key="12">
    <source>
        <dbReference type="ARBA" id="ARBA00023306"/>
    </source>
</evidence>
<dbReference type="InterPro" id="IPR050191">
    <property type="entry name" value="ATP-dep_DNA_ligase"/>
</dbReference>
<feature type="domain" description="ATP-dependent DNA ligase family profile" evidence="14">
    <location>
        <begin position="302"/>
        <end position="433"/>
    </location>
</feature>
<keyword evidence="2 15" id="KW-0436">Ligase</keyword>
<dbReference type="SUPFAM" id="SSF56091">
    <property type="entry name" value="DNA ligase/mRNA capping enzyme, catalytic domain"/>
    <property type="match status" value="1"/>
</dbReference>
<dbReference type="GO" id="GO:0003677">
    <property type="term" value="F:DNA binding"/>
    <property type="evidence" value="ECO:0007669"/>
    <property type="project" value="InterPro"/>
</dbReference>
<keyword evidence="10" id="KW-0233">DNA recombination</keyword>
<dbReference type="Proteomes" id="UP000679691">
    <property type="component" value="Unassembled WGS sequence"/>
</dbReference>
<evidence type="ECO:0000256" key="10">
    <source>
        <dbReference type="ARBA" id="ARBA00023172"/>
    </source>
</evidence>
<dbReference type="GO" id="GO:0006260">
    <property type="term" value="P:DNA replication"/>
    <property type="evidence" value="ECO:0007669"/>
    <property type="project" value="UniProtKB-KW"/>
</dbReference>
<accession>A0A8T4HHW6</accession>
<comment type="caution">
    <text evidence="15">The sequence shown here is derived from an EMBL/GenBank/DDBJ whole genome shotgun (WGS) entry which is preliminary data.</text>
</comment>
<keyword evidence="11" id="KW-0234">DNA repair</keyword>
<sequence>MDFIQLFDQLDQTTKTSLKIQAIYDYLVAATESDKIYVVSLLMGQKPKRAVKTTDLRIWAAEIANIPLWLFEESYYVVGDLAESLALVLPEVDIVKDYSVKELYIQIIELKKLEAAAQRVVVEAYWASLTGTGLFLFNKLLTGNFRVGVSKKIVVKALAKYLEHEEAGIEHRLMGKWDPQSESLTSLFDADKQGDKNFLPYPFFLAYPLEEDITTLGPLSDWILEAKLDGIRGQLIVREGELFVWSRGEELMTDKFPEFDKLRSLLPSGTVLDGEIIPWLEDAPLDFALMQTRIGRKNLTAKILKEVPLILVCYDLLEWEGKDMRALPLVQRRALLAQVLQDYKSDGLLRLSQRLEFNNWEEAESYRIDARLYHAEGLMIKHVNSPYGVGRKRGSWWKFKTAPMTVDAVMIYAQAGHGRRANLFTDYTFAVWDGDQLVPFAKAYSGLTDKELIQIDNWIKRHTLAKFGPIRSVKAELIFEIAFEGINLSSRHKSGIALRFPRILRWRKDKPLAEINTKQDLLNLIQARQ</sequence>
<evidence type="ECO:0000256" key="6">
    <source>
        <dbReference type="ARBA" id="ARBA00022741"/>
    </source>
</evidence>
<evidence type="ECO:0000256" key="11">
    <source>
        <dbReference type="ARBA" id="ARBA00023204"/>
    </source>
</evidence>
<dbReference type="RefSeq" id="WP_353547768.1">
    <property type="nucleotide sequence ID" value="NZ_JAGKSB010000015.1"/>
</dbReference>
<dbReference type="Pfam" id="PF01068">
    <property type="entry name" value="DNA_ligase_A_M"/>
    <property type="match status" value="1"/>
</dbReference>
<dbReference type="EC" id="6.5.1.1" evidence="1"/>
<dbReference type="GO" id="GO:0006310">
    <property type="term" value="P:DNA recombination"/>
    <property type="evidence" value="ECO:0007669"/>
    <property type="project" value="UniProtKB-KW"/>
</dbReference>
<dbReference type="Gene3D" id="1.10.3260.10">
    <property type="entry name" value="DNA ligase, ATP-dependent, N-terminal domain"/>
    <property type="match status" value="1"/>
</dbReference>
<dbReference type="InterPro" id="IPR036599">
    <property type="entry name" value="DNA_ligase_N_sf"/>
</dbReference>
<keyword evidence="8" id="KW-0067">ATP-binding</keyword>
<keyword evidence="9" id="KW-0460">Magnesium</keyword>
<dbReference type="InterPro" id="IPR012310">
    <property type="entry name" value="DNA_ligase_ATP-dep_cent"/>
</dbReference>
<dbReference type="InterPro" id="IPR012309">
    <property type="entry name" value="DNA_ligase_ATP-dep_C"/>
</dbReference>
<evidence type="ECO:0000313" key="15">
    <source>
        <dbReference type="EMBL" id="MBP3944261.1"/>
    </source>
</evidence>
<keyword evidence="5" id="KW-0479">Metal-binding</keyword>
<protein>
    <recommendedName>
        <fullName evidence="1">DNA ligase (ATP)</fullName>
        <ecNumber evidence="1">6.5.1.1</ecNumber>
    </recommendedName>
</protein>
<evidence type="ECO:0000256" key="9">
    <source>
        <dbReference type="ARBA" id="ARBA00022842"/>
    </source>
</evidence>
<evidence type="ECO:0000256" key="5">
    <source>
        <dbReference type="ARBA" id="ARBA00022723"/>
    </source>
</evidence>
<dbReference type="Pfam" id="PF04675">
    <property type="entry name" value="DNA_ligase_A_N"/>
    <property type="match status" value="1"/>
</dbReference>
<evidence type="ECO:0000256" key="8">
    <source>
        <dbReference type="ARBA" id="ARBA00022840"/>
    </source>
</evidence>
<dbReference type="CDD" id="cd07972">
    <property type="entry name" value="OBF_DNA_ligase_Arch_LigB"/>
    <property type="match status" value="1"/>
</dbReference>
<dbReference type="PANTHER" id="PTHR45674:SF13">
    <property type="entry name" value="DNA LIGASE-RELATED"/>
    <property type="match status" value="1"/>
</dbReference>
<evidence type="ECO:0000259" key="14">
    <source>
        <dbReference type="PROSITE" id="PS50160"/>
    </source>
</evidence>
<reference evidence="15" key="1">
    <citation type="submission" date="2021-03" db="EMBL/GenBank/DDBJ databases">
        <authorList>
            <person name="Lu T."/>
            <person name="Wang Q."/>
            <person name="Han X."/>
        </authorList>
    </citation>
    <scope>NUCLEOTIDE SEQUENCE</scope>
    <source>
        <strain evidence="15">WQ 2009</strain>
    </source>
</reference>
<dbReference type="InterPro" id="IPR012308">
    <property type="entry name" value="DNA_ligase_ATP-dep_N"/>
</dbReference>
<dbReference type="InterPro" id="IPR012340">
    <property type="entry name" value="NA-bd_OB-fold"/>
</dbReference>
<dbReference type="SUPFAM" id="SSF117018">
    <property type="entry name" value="ATP-dependent DNA ligase DNA-binding domain"/>
    <property type="match status" value="1"/>
</dbReference>
<gene>
    <name evidence="15" type="ORF">J5U18_11980</name>
</gene>